<dbReference type="EMBL" id="KV919082">
    <property type="protein sequence ID" value="OSX72124.1"/>
    <property type="molecule type" value="Genomic_DNA"/>
</dbReference>
<feature type="compositionally biased region" description="Basic residues" evidence="2">
    <location>
        <begin position="202"/>
        <end position="211"/>
    </location>
</feature>
<feature type="compositionally biased region" description="Gly residues" evidence="2">
    <location>
        <begin position="353"/>
        <end position="363"/>
    </location>
</feature>
<dbReference type="AlphaFoldDB" id="A0A1X6NU40"/>
<name>A0A1X6NU40_PORUM</name>
<feature type="region of interest" description="Disordered" evidence="2">
    <location>
        <begin position="105"/>
        <end position="280"/>
    </location>
</feature>
<feature type="compositionally biased region" description="Low complexity" evidence="2">
    <location>
        <begin position="334"/>
        <end position="344"/>
    </location>
</feature>
<feature type="compositionally biased region" description="Basic residues" evidence="2">
    <location>
        <begin position="166"/>
        <end position="176"/>
    </location>
</feature>
<accession>A0A1X6NU40</accession>
<gene>
    <name evidence="3" type="ORF">BU14_0465s0015</name>
</gene>
<evidence type="ECO:0000313" key="4">
    <source>
        <dbReference type="Proteomes" id="UP000218209"/>
    </source>
</evidence>
<dbReference type="PANTHER" id="PTHR13037">
    <property type="entry name" value="FORMIN"/>
    <property type="match status" value="1"/>
</dbReference>
<feature type="compositionally biased region" description="Basic and acidic residues" evidence="2">
    <location>
        <begin position="763"/>
        <end position="774"/>
    </location>
</feature>
<keyword evidence="1" id="KW-0945">Host-virus interaction</keyword>
<feature type="compositionally biased region" description="Basic residues" evidence="2">
    <location>
        <begin position="107"/>
        <end position="131"/>
    </location>
</feature>
<feature type="compositionally biased region" description="Basic residues" evidence="2">
    <location>
        <begin position="497"/>
        <end position="509"/>
    </location>
</feature>
<feature type="compositionally biased region" description="Low complexity" evidence="2">
    <location>
        <begin position="419"/>
        <end position="440"/>
    </location>
</feature>
<feature type="region of interest" description="Disordered" evidence="2">
    <location>
        <begin position="1061"/>
        <end position="1087"/>
    </location>
</feature>
<dbReference type="PANTHER" id="PTHR13037:SF24">
    <property type="entry name" value="POLYCOMB PROTEIN PCL-RELATED"/>
    <property type="match status" value="1"/>
</dbReference>
<proteinExistence type="predicted"/>
<feature type="region of interest" description="Disordered" evidence="2">
    <location>
        <begin position="1"/>
        <end position="93"/>
    </location>
</feature>
<evidence type="ECO:0000313" key="3">
    <source>
        <dbReference type="EMBL" id="OSX72124.1"/>
    </source>
</evidence>
<feature type="compositionally biased region" description="Low complexity" evidence="2">
    <location>
        <begin position="258"/>
        <end position="269"/>
    </location>
</feature>
<feature type="compositionally biased region" description="Gly residues" evidence="2">
    <location>
        <begin position="396"/>
        <end position="405"/>
    </location>
</feature>
<feature type="region of interest" description="Disordered" evidence="2">
    <location>
        <begin position="620"/>
        <end position="642"/>
    </location>
</feature>
<reference evidence="3 4" key="1">
    <citation type="submission" date="2017-03" db="EMBL/GenBank/DDBJ databases">
        <title>WGS assembly of Porphyra umbilicalis.</title>
        <authorList>
            <person name="Brawley S.H."/>
            <person name="Blouin N.A."/>
            <person name="Ficko-Blean E."/>
            <person name="Wheeler G.L."/>
            <person name="Lohr M."/>
            <person name="Goodson H.V."/>
            <person name="Jenkins J.W."/>
            <person name="Blaby-Haas C.E."/>
            <person name="Helliwell K.E."/>
            <person name="Chan C."/>
            <person name="Marriage T."/>
            <person name="Bhattacharya D."/>
            <person name="Klein A.S."/>
            <person name="Badis Y."/>
            <person name="Brodie J."/>
            <person name="Cao Y."/>
            <person name="Collen J."/>
            <person name="Dittami S.M."/>
            <person name="Gachon C.M."/>
            <person name="Green B.R."/>
            <person name="Karpowicz S."/>
            <person name="Kim J.W."/>
            <person name="Kudahl U."/>
            <person name="Lin S."/>
            <person name="Michel G."/>
            <person name="Mittag M."/>
            <person name="Olson B.J."/>
            <person name="Pangilinan J."/>
            <person name="Peng Y."/>
            <person name="Qiu H."/>
            <person name="Shu S."/>
            <person name="Singer J.T."/>
            <person name="Smith A.G."/>
            <person name="Sprecher B.N."/>
            <person name="Wagner V."/>
            <person name="Wang W."/>
            <person name="Wang Z.-Y."/>
            <person name="Yan J."/>
            <person name="Yarish C."/>
            <person name="Zoeuner-Riek S."/>
            <person name="Zhuang Y."/>
            <person name="Zou Y."/>
            <person name="Lindquist E.A."/>
            <person name="Grimwood J."/>
            <person name="Barry K."/>
            <person name="Rokhsar D.S."/>
            <person name="Schmutz J."/>
            <person name="Stiller J.W."/>
            <person name="Grossman A.R."/>
            <person name="Prochnik S.E."/>
        </authorList>
    </citation>
    <scope>NUCLEOTIDE SEQUENCE [LARGE SCALE GENOMIC DNA]</scope>
    <source>
        <strain evidence="3">4086291</strain>
    </source>
</reference>
<feature type="compositionally biased region" description="Basic and acidic residues" evidence="2">
    <location>
        <begin position="407"/>
        <end position="418"/>
    </location>
</feature>
<feature type="region of interest" description="Disordered" evidence="2">
    <location>
        <begin position="334"/>
        <end position="529"/>
    </location>
</feature>
<evidence type="ECO:0000256" key="2">
    <source>
        <dbReference type="SAM" id="MobiDB-lite"/>
    </source>
</evidence>
<feature type="region of interest" description="Disordered" evidence="2">
    <location>
        <begin position="763"/>
        <end position="806"/>
    </location>
</feature>
<sequence length="1187" mass="124836">MGPPLPTGTVHRLPQHAPHSGRYPSVPVPTPMRRASLDRRVAPYGGRSPVAPPATHHPPHRHTRWPPRLPRRLAPAAPRTGRPRRAGGCPPPPALGCVPAAPGGCGRTRRNRPRRAARRGTAGRRGVHRRGRWGDGGARRRRPQHAPVPLDLDGDVGGVRRAVGSRTRRRRRRRRWVVAPPARRGPVDGRGGGSRRQPPLCRRSRHGRADRRPRAPSIIGRVGCRRRARPPPAAVVAAAITRPPPPRRGGDSGGGGRAAAAARSGGSARRPPPMGHARPERHDRLAFRVGLAAAVWRGGWGPRRRRATAAAAGGYRGAAAAAGDSRARRATTAASSAVSSAAWRARGDKSSLAGGGGGGGGGSRPRLAPVLRRRRRRTVGGAVAAAAGGHGRRRWGGGAGEGGGVPQRREEAPRRGKAGDAAAAPIETTAASARPRTVTARVRRRRTSPQADPFARDGVHLQNTGGRAGARRTRTPGSGRPRSPPAAAPRTRAVAPPRRRCPPPLRRRCPPPLPPLVRRRVPPSTSRAPTAPLAPCVSAAATRVDAPAWGGLGAAPTAVAAAVAAAHWDRRGWADGSGAQCRHHAGGGGRAGGGMPRRCRRRLWLRVVAAAAGLPLAAASRGAHATGRARQSAAAARGGEAADQSVAEWSGGRRASWRRSAGRQCRCPFLFWCECVAELAPRTRAAAGCTHAAVAPPTCPHPPPLPAATGGAPLIRAAAAVAEERSSFIVGAYTTSPRGRTESSDCVRRLRTCHGQSLGPVREAVRNPVPDRGHMQGAVEHAGTNGRSRVRNPATPLNPSPTKGCCERDRRHHDKLNGPHSDAANGPAVVGLMAVLLNHTGRGGAGAEGAATERHDTPRRLHVQSPLPPTHTDWTGSADDVCTERVCDILRQRRSLSRATAHPCPCMPARHGTLVPAHARASSTAEEKERPQRPGRIARIVHGKKGLAEAVRQVLVVHLHVLRPKDAGRVNNLQRGVVVCIAVDVPAQPHTVEAGQDAAGARSYRPHALQHDAVAAARADRPQIDSEAPPPNAAVCGLVPQEGVPRLSCKVARGAEVLHDGRGAPFEAGDDAHGDVRRHPRGAVGAKGVCNPRQFGRARKGGNRHAPSATCQRQVIRPYGHAARRVAVGSCTDGLVDATARVQVATRGGPRVLFGLLQNSRLRFIAAHHLQRHVGAPLVAAAEHLLA</sequence>
<dbReference type="Proteomes" id="UP000218209">
    <property type="component" value="Unassembled WGS sequence"/>
</dbReference>
<keyword evidence="4" id="KW-1185">Reference proteome</keyword>
<organism evidence="3 4">
    <name type="scientific">Porphyra umbilicalis</name>
    <name type="common">Purple laver</name>
    <name type="synonym">Red alga</name>
    <dbReference type="NCBI Taxonomy" id="2786"/>
    <lineage>
        <taxon>Eukaryota</taxon>
        <taxon>Rhodophyta</taxon>
        <taxon>Bangiophyceae</taxon>
        <taxon>Bangiales</taxon>
        <taxon>Bangiaceae</taxon>
        <taxon>Porphyra</taxon>
    </lineage>
</organism>
<evidence type="ECO:0000256" key="1">
    <source>
        <dbReference type="ARBA" id="ARBA00022581"/>
    </source>
</evidence>
<protein>
    <submittedName>
        <fullName evidence="3">Uncharacterized protein</fullName>
    </submittedName>
</protein>
<feature type="compositionally biased region" description="Basic residues" evidence="2">
    <location>
        <begin position="57"/>
        <end position="71"/>
    </location>
</feature>